<evidence type="ECO:0000259" key="2">
    <source>
        <dbReference type="PROSITE" id="PS51729"/>
    </source>
</evidence>
<dbReference type="InterPro" id="IPR031165">
    <property type="entry name" value="GNAT_YJDJ"/>
</dbReference>
<organism evidence="3 4">
    <name type="scientific">Paenibacillus beijingensis</name>
    <dbReference type="NCBI Taxonomy" id="1126833"/>
    <lineage>
        <taxon>Bacteria</taxon>
        <taxon>Bacillati</taxon>
        <taxon>Bacillota</taxon>
        <taxon>Bacilli</taxon>
        <taxon>Bacillales</taxon>
        <taxon>Paenibacillaceae</taxon>
        <taxon>Paenibacillus</taxon>
    </lineage>
</organism>
<dbReference type="CDD" id="cd04301">
    <property type="entry name" value="NAT_SF"/>
    <property type="match status" value="1"/>
</dbReference>
<dbReference type="SUPFAM" id="SSF55729">
    <property type="entry name" value="Acyl-CoA N-acyltransferases (Nat)"/>
    <property type="match status" value="1"/>
</dbReference>
<dbReference type="PROSITE" id="PS51186">
    <property type="entry name" value="GNAT"/>
    <property type="match status" value="1"/>
</dbReference>
<feature type="domain" description="N-acetyltransferase" evidence="2">
    <location>
        <begin position="3"/>
        <end position="90"/>
    </location>
</feature>
<reference evidence="4" key="2">
    <citation type="submission" date="2015-03" db="EMBL/GenBank/DDBJ databases">
        <title>Genome sequence of Paenibacillus beijingensis strain DSM 24997T.</title>
        <authorList>
            <person name="Kwak Y."/>
            <person name="Shin J.-H."/>
        </authorList>
    </citation>
    <scope>NUCLEOTIDE SEQUENCE [LARGE SCALE GENOMIC DNA]</scope>
    <source>
        <strain evidence="4">DSM 24997</strain>
    </source>
</reference>
<dbReference type="STRING" id="1126833.VN24_12225"/>
<reference evidence="3 4" key="1">
    <citation type="journal article" date="2015" name="J. Biotechnol.">
        <title>Complete genome sequence of Paenibacillus beijingensis 7188(T) (=DSM 24997(T)), a novel rhizobacterium from jujube garden soil.</title>
        <authorList>
            <person name="Kwak Y."/>
            <person name="Shin J.H."/>
        </authorList>
    </citation>
    <scope>NUCLEOTIDE SEQUENCE [LARGE SCALE GENOMIC DNA]</scope>
    <source>
        <strain evidence="3 4">DSM 24997</strain>
    </source>
</reference>
<dbReference type="PATRIC" id="fig|1126833.4.peg.2680"/>
<dbReference type="OrthoDB" id="9793389at2"/>
<dbReference type="KEGG" id="pbj:VN24_12225"/>
<sequence length="91" mass="10180">MEEPVKVDNGYIIRDGNETVAEITYVREGEGTLVIDHTYVTPELRGGKVADKLLGLVVQEARDTGKKIVPACAYVLARFKRDKGFADVWQR</sequence>
<gene>
    <name evidence="3" type="ORF">VN24_12225</name>
</gene>
<dbReference type="EMBL" id="CP011058">
    <property type="protein sequence ID" value="AJY75203.1"/>
    <property type="molecule type" value="Genomic_DNA"/>
</dbReference>
<protein>
    <submittedName>
        <fullName evidence="3">GNAT family acetyltraansferase</fullName>
    </submittedName>
</protein>
<dbReference type="GO" id="GO:0016747">
    <property type="term" value="F:acyltransferase activity, transferring groups other than amino-acyl groups"/>
    <property type="evidence" value="ECO:0007669"/>
    <property type="project" value="InterPro"/>
</dbReference>
<feature type="domain" description="N-acetyltransferase" evidence="1">
    <location>
        <begin position="1"/>
        <end position="91"/>
    </location>
</feature>
<keyword evidence="4" id="KW-1185">Reference proteome</keyword>
<dbReference type="Pfam" id="PF14542">
    <property type="entry name" value="Acetyltransf_CG"/>
    <property type="match status" value="1"/>
</dbReference>
<dbReference type="InterPro" id="IPR000182">
    <property type="entry name" value="GNAT_dom"/>
</dbReference>
<dbReference type="RefSeq" id="WP_045670636.1">
    <property type="nucleotide sequence ID" value="NZ_CP011058.1"/>
</dbReference>
<proteinExistence type="predicted"/>
<dbReference type="Gene3D" id="3.40.630.30">
    <property type="match status" value="1"/>
</dbReference>
<name>A0A0D5NJV6_9BACL</name>
<dbReference type="InterPro" id="IPR016181">
    <property type="entry name" value="Acyl_CoA_acyltransferase"/>
</dbReference>
<dbReference type="HOGENOM" id="CLU_132888_2_2_9"/>
<dbReference type="PROSITE" id="PS51729">
    <property type="entry name" value="GNAT_YJDJ"/>
    <property type="match status" value="1"/>
</dbReference>
<evidence type="ECO:0000313" key="3">
    <source>
        <dbReference type="EMBL" id="AJY75203.1"/>
    </source>
</evidence>
<evidence type="ECO:0000259" key="1">
    <source>
        <dbReference type="PROSITE" id="PS51186"/>
    </source>
</evidence>
<dbReference type="Proteomes" id="UP000032633">
    <property type="component" value="Chromosome"/>
</dbReference>
<accession>A0A0D5NJV6</accession>
<dbReference type="AlphaFoldDB" id="A0A0D5NJV6"/>
<evidence type="ECO:0000313" key="4">
    <source>
        <dbReference type="Proteomes" id="UP000032633"/>
    </source>
</evidence>